<dbReference type="EMBL" id="KI679114">
    <property type="protein sequence ID" value="ETL95319.1"/>
    <property type="molecule type" value="Genomic_DNA"/>
</dbReference>
<evidence type="ECO:0000256" key="1">
    <source>
        <dbReference type="SAM" id="MobiDB-lite"/>
    </source>
</evidence>
<evidence type="ECO:0000313" key="2">
    <source>
        <dbReference type="EMBL" id="ETL95319.1"/>
    </source>
</evidence>
<dbReference type="AlphaFoldDB" id="W2LF33"/>
<evidence type="ECO:0000313" key="3">
    <source>
        <dbReference type="EMBL" id="ETM30845.1"/>
    </source>
</evidence>
<organism evidence="2">
    <name type="scientific">Phytophthora nicotianae</name>
    <name type="common">Potato buckeye rot agent</name>
    <name type="synonym">Phytophthora parasitica</name>
    <dbReference type="NCBI Taxonomy" id="4792"/>
    <lineage>
        <taxon>Eukaryota</taxon>
        <taxon>Sar</taxon>
        <taxon>Stramenopiles</taxon>
        <taxon>Oomycota</taxon>
        <taxon>Peronosporomycetes</taxon>
        <taxon>Peronosporales</taxon>
        <taxon>Peronosporaceae</taxon>
        <taxon>Phytophthora</taxon>
    </lineage>
</organism>
<accession>W2LF33</accession>
<dbReference type="Proteomes" id="UP000054532">
    <property type="component" value="Unassembled WGS sequence"/>
</dbReference>
<reference evidence="2" key="1">
    <citation type="submission" date="2013-11" db="EMBL/GenBank/DDBJ databases">
        <title>The Genome Sequence of Phytophthora parasitica CHvinca01.</title>
        <authorList>
            <consortium name="The Broad Institute Genomics Platform"/>
            <person name="Russ C."/>
            <person name="Tyler B."/>
            <person name="Panabieres F."/>
            <person name="Shan W."/>
            <person name="Tripathy S."/>
            <person name="Grunwald N."/>
            <person name="Machado M."/>
            <person name="Johnson C.S."/>
            <person name="Arredondo F."/>
            <person name="Hong C."/>
            <person name="Coffey M."/>
            <person name="Young S.K."/>
            <person name="Zeng Q."/>
            <person name="Gargeya S."/>
            <person name="Fitzgerald M."/>
            <person name="Abouelleil A."/>
            <person name="Alvarado L."/>
            <person name="Chapman S.B."/>
            <person name="Gainer-Dewar J."/>
            <person name="Goldberg J."/>
            <person name="Griggs A."/>
            <person name="Gujja S."/>
            <person name="Hansen M."/>
            <person name="Howarth C."/>
            <person name="Imamovic A."/>
            <person name="Ireland A."/>
            <person name="Larimer J."/>
            <person name="McCowan C."/>
            <person name="Murphy C."/>
            <person name="Pearson M."/>
            <person name="Poon T.W."/>
            <person name="Priest M."/>
            <person name="Roberts A."/>
            <person name="Saif S."/>
            <person name="Shea T."/>
            <person name="Sykes S."/>
            <person name="Wortman J."/>
            <person name="Nusbaum C."/>
            <person name="Birren B."/>
        </authorList>
    </citation>
    <scope>NUCLEOTIDE SEQUENCE [LARGE SCALE GENOMIC DNA]</scope>
    <source>
        <strain evidence="2">CHvinca01</strain>
    </source>
</reference>
<proteinExistence type="predicted"/>
<gene>
    <name evidence="3" type="ORF">L914_21480</name>
    <name evidence="2" type="ORF">L917_06858</name>
</gene>
<dbReference type="Proteomes" id="UP000054423">
    <property type="component" value="Unassembled WGS sequence"/>
</dbReference>
<reference evidence="3" key="2">
    <citation type="submission" date="2013-11" db="EMBL/GenBank/DDBJ databases">
        <title>The Genome Sequence of Phytophthora parasitica IAC_01/95.</title>
        <authorList>
            <consortium name="The Broad Institute Genomics Platform"/>
            <person name="Russ C."/>
            <person name="Tyler B."/>
            <person name="Panabieres F."/>
            <person name="Shan W."/>
            <person name="Tripathy S."/>
            <person name="Grunwald N."/>
            <person name="Machado M."/>
            <person name="Johnson C.S."/>
            <person name="Arredondo F."/>
            <person name="Hong C."/>
            <person name="Coffey M."/>
            <person name="Young S.K."/>
            <person name="Zeng Q."/>
            <person name="Gargeya S."/>
            <person name="Fitzgerald M."/>
            <person name="Abouelleil A."/>
            <person name="Alvarado L."/>
            <person name="Chapman S.B."/>
            <person name="Gainer-Dewar J."/>
            <person name="Goldberg J."/>
            <person name="Griggs A."/>
            <person name="Gujja S."/>
            <person name="Hansen M."/>
            <person name="Howarth C."/>
            <person name="Imamovic A."/>
            <person name="Ireland A."/>
            <person name="Larimer J."/>
            <person name="McCowan C."/>
            <person name="Murphy C."/>
            <person name="Pearson M."/>
            <person name="Poon T.W."/>
            <person name="Priest M."/>
            <person name="Roberts A."/>
            <person name="Saif S."/>
            <person name="Shea T."/>
            <person name="Sykes S."/>
            <person name="Wortman J."/>
            <person name="Nusbaum C."/>
            <person name="Birren B."/>
        </authorList>
    </citation>
    <scope>NUCLEOTIDE SEQUENCE [LARGE SCALE GENOMIC DNA]</scope>
    <source>
        <strain evidence="3">IAC_01/95</strain>
    </source>
</reference>
<dbReference type="EMBL" id="KI696733">
    <property type="protein sequence ID" value="ETM30845.1"/>
    <property type="molecule type" value="Genomic_DNA"/>
</dbReference>
<protein>
    <submittedName>
        <fullName evidence="2">Uncharacterized protein</fullName>
    </submittedName>
</protein>
<name>W2LF33_PHYNI</name>
<feature type="region of interest" description="Disordered" evidence="1">
    <location>
        <begin position="42"/>
        <end position="80"/>
    </location>
</feature>
<sequence>MIALATWLAIDSSAEDLSLAIARHSKNALSDSRVTRMVMSPEWDQATQCSGPVRNTSWPLDRGTRDRGTSSPMEENSPTAALQVGCRGLSGERLAAAPGVAQGVS</sequence>
<feature type="compositionally biased region" description="Polar residues" evidence="1">
    <location>
        <begin position="69"/>
        <end position="80"/>
    </location>
</feature>
<feature type="compositionally biased region" description="Polar residues" evidence="1">
    <location>
        <begin position="45"/>
        <end position="58"/>
    </location>
</feature>